<name>A0ABU1BC97_PSEHA</name>
<feature type="transmembrane region" description="Helical" evidence="2">
    <location>
        <begin position="48"/>
        <end position="69"/>
    </location>
</feature>
<protein>
    <submittedName>
        <fullName evidence="3">Uncharacterized protein</fullName>
    </submittedName>
</protein>
<gene>
    <name evidence="3" type="ORF">RC083_05985</name>
</gene>
<keyword evidence="2" id="KW-0812">Transmembrane</keyword>
<evidence type="ECO:0000256" key="2">
    <source>
        <dbReference type="SAM" id="Phobius"/>
    </source>
</evidence>
<keyword evidence="2" id="KW-0472">Membrane</keyword>
<sequence length="211" mass="23940">MKKHNEQFEQQLEQHFSERKKRHTLTPEQQAMFTKIPNENANKQPAKFLLPLQMTGLACALVVLGFTMFTTTDNNTDNTTEQHTLNNTFAAQQNNYHFIEVHQVDNAGSYSSEITSQKQQLDDKLAADLRLHQQRYIEYGQLVKVDNDWYIASCHSEVLIQIKDSLLNSLKTKHAVASDIVKGDMLAMAHNSQGQIIALKHAGDGVKMCRG</sequence>
<keyword evidence="4" id="KW-1185">Reference proteome</keyword>
<dbReference type="EMBL" id="JAVIFY010000003">
    <property type="protein sequence ID" value="MDQ9091139.1"/>
    <property type="molecule type" value="Genomic_DNA"/>
</dbReference>
<evidence type="ECO:0000313" key="4">
    <source>
        <dbReference type="Proteomes" id="UP001226574"/>
    </source>
</evidence>
<evidence type="ECO:0000256" key="1">
    <source>
        <dbReference type="SAM" id="MobiDB-lite"/>
    </source>
</evidence>
<keyword evidence="2" id="KW-1133">Transmembrane helix</keyword>
<feature type="region of interest" description="Disordered" evidence="1">
    <location>
        <begin position="1"/>
        <end position="25"/>
    </location>
</feature>
<organism evidence="3 4">
    <name type="scientific">Pseudoalteromonas haloplanktis</name>
    <name type="common">Alteromonas haloplanktis</name>
    <dbReference type="NCBI Taxonomy" id="228"/>
    <lineage>
        <taxon>Bacteria</taxon>
        <taxon>Pseudomonadati</taxon>
        <taxon>Pseudomonadota</taxon>
        <taxon>Gammaproteobacteria</taxon>
        <taxon>Alteromonadales</taxon>
        <taxon>Pseudoalteromonadaceae</taxon>
        <taxon>Pseudoalteromonas</taxon>
    </lineage>
</organism>
<proteinExistence type="predicted"/>
<evidence type="ECO:0000313" key="3">
    <source>
        <dbReference type="EMBL" id="MDQ9091139.1"/>
    </source>
</evidence>
<dbReference type="Proteomes" id="UP001226574">
    <property type="component" value="Unassembled WGS sequence"/>
</dbReference>
<dbReference type="RefSeq" id="WP_309038604.1">
    <property type="nucleotide sequence ID" value="NZ_JAVIFY010000003.1"/>
</dbReference>
<accession>A0ABU1BC97</accession>
<comment type="caution">
    <text evidence="3">The sequence shown here is derived from an EMBL/GenBank/DDBJ whole genome shotgun (WGS) entry which is preliminary data.</text>
</comment>
<reference evidence="3 4" key="1">
    <citation type="submission" date="2023-08" db="EMBL/GenBank/DDBJ databases">
        <title>Pseudoalteromonas haloplanktis LL1 genome.</title>
        <authorList>
            <person name="Wu S."/>
        </authorList>
    </citation>
    <scope>NUCLEOTIDE SEQUENCE [LARGE SCALE GENOMIC DNA]</scope>
    <source>
        <strain evidence="3 4">LL1</strain>
    </source>
</reference>